<sequence>MTDTTHHATPSRDDIVDRLVSAGSSATDAHQDADLLLANAAELDPDHRPGYLARMLAGEELRGFVAASGRVTIATGDADSAVLVSTGPGRWHGPECGDDTIGWVRAARINRTVADRAGDGLLGELVALLNGFDDIVITHRWALTLDGTPVTPDDLASDDVRSAVRAAIETLLDAPDPTDAPLRGIVLDPAGGPLG</sequence>
<keyword evidence="2" id="KW-1185">Reference proteome</keyword>
<keyword evidence="1" id="KW-0614">Plasmid</keyword>
<dbReference type="Proteomes" id="UP000264006">
    <property type="component" value="Plasmid pEDY32-46I"/>
</dbReference>
<reference evidence="1 2" key="1">
    <citation type="submission" date="2018-09" db="EMBL/GenBank/DDBJ databases">
        <title>Complete genome sequence of Euzebya sp. DY32-46 isolated from seawater of Pacific Ocean.</title>
        <authorList>
            <person name="Xu L."/>
            <person name="Wu Y.-H."/>
            <person name="Xu X.-W."/>
        </authorList>
    </citation>
    <scope>NUCLEOTIDE SEQUENCE [LARGE SCALE GENOMIC DNA]</scope>
    <source>
        <strain evidence="1 2">DY32-46</strain>
        <plasmid evidence="2">pedy32-46i</plasmid>
    </source>
</reference>
<geneLocation type="plasmid" evidence="2">
    <name>pedy32-46i</name>
</geneLocation>
<dbReference type="AlphaFoldDB" id="A0A346Y651"/>
<dbReference type="EMBL" id="CP031166">
    <property type="protein sequence ID" value="AXV09948.1"/>
    <property type="molecule type" value="Genomic_DNA"/>
</dbReference>
<dbReference type="KEGG" id="euz:DVS28_b0178"/>
<gene>
    <name evidence="1" type="ORF">DVS28_b0178</name>
</gene>
<organism evidence="1 2">
    <name type="scientific">Euzebya pacifica</name>
    <dbReference type="NCBI Taxonomy" id="1608957"/>
    <lineage>
        <taxon>Bacteria</taxon>
        <taxon>Bacillati</taxon>
        <taxon>Actinomycetota</taxon>
        <taxon>Nitriliruptoria</taxon>
        <taxon>Euzebyales</taxon>
    </lineage>
</organism>
<evidence type="ECO:0000313" key="1">
    <source>
        <dbReference type="EMBL" id="AXV09948.1"/>
    </source>
</evidence>
<evidence type="ECO:0000313" key="2">
    <source>
        <dbReference type="Proteomes" id="UP000264006"/>
    </source>
</evidence>
<protein>
    <submittedName>
        <fullName evidence="1">Uncharacterized protein</fullName>
    </submittedName>
</protein>
<proteinExistence type="predicted"/>
<name>A0A346Y651_9ACTN</name>
<dbReference type="OrthoDB" id="9759959at2"/>
<accession>A0A346Y651</accession>
<dbReference type="RefSeq" id="WP_114594551.1">
    <property type="nucleotide sequence ID" value="NZ_CP031166.1"/>
</dbReference>